<keyword evidence="2 4" id="KW-0863">Zinc-finger</keyword>
<evidence type="ECO:0000256" key="4">
    <source>
        <dbReference type="PROSITE-ProRule" id="PRU00146"/>
    </source>
</evidence>
<dbReference type="InterPro" id="IPR013083">
    <property type="entry name" value="Znf_RING/FYVE/PHD"/>
</dbReference>
<proteinExistence type="predicted"/>
<feature type="domain" description="PHD-type" evidence="6">
    <location>
        <begin position="11"/>
        <end position="67"/>
    </location>
</feature>
<evidence type="ECO:0000256" key="5">
    <source>
        <dbReference type="SAM" id="Coils"/>
    </source>
</evidence>
<evidence type="ECO:0000259" key="6">
    <source>
        <dbReference type="PROSITE" id="PS50016"/>
    </source>
</evidence>
<dbReference type="Gene3D" id="3.30.40.10">
    <property type="entry name" value="Zinc/RING finger domain, C3HC4 (zinc finger)"/>
    <property type="match status" value="1"/>
</dbReference>
<dbReference type="GO" id="GO:0008270">
    <property type="term" value="F:zinc ion binding"/>
    <property type="evidence" value="ECO:0007669"/>
    <property type="project" value="UniProtKB-KW"/>
</dbReference>
<reference evidence="7 8" key="1">
    <citation type="journal article" date="2015" name="Genome Biol. Evol.">
        <title>The genome of winter moth (Operophtera brumata) provides a genomic perspective on sexual dimorphism and phenology.</title>
        <authorList>
            <person name="Derks M.F."/>
            <person name="Smit S."/>
            <person name="Salis L."/>
            <person name="Schijlen E."/>
            <person name="Bossers A."/>
            <person name="Mateman C."/>
            <person name="Pijl A.S."/>
            <person name="de Ridder D."/>
            <person name="Groenen M.A."/>
            <person name="Visser M.E."/>
            <person name="Megens H.J."/>
        </authorList>
    </citation>
    <scope>NUCLEOTIDE SEQUENCE [LARGE SCALE GENOMIC DNA]</scope>
    <source>
        <strain evidence="7">WM2013NL</strain>
        <tissue evidence="7">Head and thorax</tissue>
    </source>
</reference>
<evidence type="ECO:0000256" key="2">
    <source>
        <dbReference type="ARBA" id="ARBA00022771"/>
    </source>
</evidence>
<protein>
    <submittedName>
        <fullName evidence="7">Zinc finger DNA binding protein</fullName>
    </submittedName>
</protein>
<keyword evidence="8" id="KW-1185">Reference proteome</keyword>
<keyword evidence="3" id="KW-0862">Zinc</keyword>
<dbReference type="InterPro" id="IPR011011">
    <property type="entry name" value="Znf_FYVE_PHD"/>
</dbReference>
<evidence type="ECO:0000313" key="8">
    <source>
        <dbReference type="Proteomes" id="UP000037510"/>
    </source>
</evidence>
<dbReference type="Proteomes" id="UP000037510">
    <property type="component" value="Unassembled WGS sequence"/>
</dbReference>
<gene>
    <name evidence="7" type="ORF">OBRU01_26185</name>
</gene>
<dbReference type="PROSITE" id="PS01359">
    <property type="entry name" value="ZF_PHD_1"/>
    <property type="match status" value="1"/>
</dbReference>
<keyword evidence="5" id="KW-0175">Coiled coil</keyword>
<organism evidence="7 8">
    <name type="scientific">Operophtera brumata</name>
    <name type="common">Winter moth</name>
    <name type="synonym">Phalaena brumata</name>
    <dbReference type="NCBI Taxonomy" id="104452"/>
    <lineage>
        <taxon>Eukaryota</taxon>
        <taxon>Metazoa</taxon>
        <taxon>Ecdysozoa</taxon>
        <taxon>Arthropoda</taxon>
        <taxon>Hexapoda</taxon>
        <taxon>Insecta</taxon>
        <taxon>Pterygota</taxon>
        <taxon>Neoptera</taxon>
        <taxon>Endopterygota</taxon>
        <taxon>Lepidoptera</taxon>
        <taxon>Glossata</taxon>
        <taxon>Ditrysia</taxon>
        <taxon>Geometroidea</taxon>
        <taxon>Geometridae</taxon>
        <taxon>Larentiinae</taxon>
        <taxon>Operophtera</taxon>
    </lineage>
</organism>
<dbReference type="InterPro" id="IPR001965">
    <property type="entry name" value="Znf_PHD"/>
</dbReference>
<dbReference type="Pfam" id="PF25298">
    <property type="entry name" value="Baculo_FP_2nd"/>
    <property type="match status" value="1"/>
</dbReference>
<dbReference type="PROSITE" id="PS50016">
    <property type="entry name" value="ZF_PHD_2"/>
    <property type="match status" value="1"/>
</dbReference>
<dbReference type="SUPFAM" id="SSF57903">
    <property type="entry name" value="FYVE/PHD zinc finger"/>
    <property type="match status" value="1"/>
</dbReference>
<dbReference type="InterPro" id="IPR057251">
    <property type="entry name" value="FP_C"/>
</dbReference>
<dbReference type="AlphaFoldDB" id="A0A0L7K3N5"/>
<dbReference type="InterPro" id="IPR019787">
    <property type="entry name" value="Znf_PHD-finger"/>
</dbReference>
<comment type="caution">
    <text evidence="7">The sequence shown here is derived from an EMBL/GenBank/DDBJ whole genome shotgun (WGS) entry which is preliminary data.</text>
</comment>
<evidence type="ECO:0000313" key="7">
    <source>
        <dbReference type="EMBL" id="KOB52279.1"/>
    </source>
</evidence>
<keyword evidence="1" id="KW-0479">Metal-binding</keyword>
<name>A0A0L7K3N5_OPEBR</name>
<evidence type="ECO:0000256" key="3">
    <source>
        <dbReference type="ARBA" id="ARBA00022833"/>
    </source>
</evidence>
<accession>A0A0L7K3N5</accession>
<feature type="coiled-coil region" evidence="5">
    <location>
        <begin position="157"/>
        <end position="184"/>
    </location>
</feature>
<sequence length="468" mass="52824">MDSLDSLNVESPLCLACRSITADDDFMTCMQCRLSYHFLCLGMAETVYKGFSASQKETWMCHNCSGHMRKRGSYIDTPVRSSLPNDKPDMVLASEISGSTSPSWVTQRQRSGRNINVSEIVIQGEHKHDCLTKEDIIEVIRMEMRNSLKHDLRQIICDTISSELREIKSEITTLKNEVTSFRETMNFISQSYESLKIDLGKKADVISELKGNLKALEYTNEVVGDRLAQMEQHSRGTNIEIQCVPEQSSENLILVVQQLAKSVSFELQDSDIHLCTRTAKMDPSSLRPRSIIVKLNSPRTRDGFLAATLNFNKKNPTKKLNSNHLGISGTSIPVFVGEHLSPRNKELHRAARLKAKEKDYKYVWVRGGRIFVRKTERDQATVIKDFNQGGGGVMIAINKKISSYRAFEHESDTFEDLWVVIETSNVQKSTKFCVCAIYTPPPVKLAGLQRVVDGISENLDQYSDSLVL</sequence>
<dbReference type="SMART" id="SM00249">
    <property type="entry name" value="PHD"/>
    <property type="match status" value="1"/>
</dbReference>
<dbReference type="InterPro" id="IPR019786">
    <property type="entry name" value="Zinc_finger_PHD-type_CS"/>
</dbReference>
<dbReference type="Pfam" id="PF00628">
    <property type="entry name" value="PHD"/>
    <property type="match status" value="1"/>
</dbReference>
<evidence type="ECO:0000256" key="1">
    <source>
        <dbReference type="ARBA" id="ARBA00022723"/>
    </source>
</evidence>
<feature type="non-terminal residue" evidence="7">
    <location>
        <position position="468"/>
    </location>
</feature>
<dbReference type="EMBL" id="JTDY01012405">
    <property type="protein sequence ID" value="KOB52279.1"/>
    <property type="molecule type" value="Genomic_DNA"/>
</dbReference>